<feature type="transmembrane region" description="Helical" evidence="2">
    <location>
        <begin position="264"/>
        <end position="285"/>
    </location>
</feature>
<protein>
    <recommendedName>
        <fullName evidence="5">Calcium signal-modulating cyclophilin ligand-like</fullName>
    </recommendedName>
</protein>
<keyword evidence="2" id="KW-1133">Transmembrane helix</keyword>
<sequence length="351" mass="39194">MADGAARRREIRRQRILANSESRLRRILSNEEGNGPRKDPSVQPGSGQLERPPISVVNSITSPENRSIARLQQNSQKSSVENIEPNVGLNGGIRQLLREDKQFPTTRSTLVNTPMPAQPNYNPIASMDFADIPIDELPLFGQQADGAADTRQQLSHVGDHLEPLPPMLPIRMFNSNHAQLISHLAISDEAPLTTLANFGSQLSLHAPGLEGIMTRKGKRSTCDTNLRHYQLLWDASSFHRTLIVVFLAVLNRFIIPILPTDYALMFGPFYLLEILLMSLCTVYAVPLDQSKMSFAFNLLLLLGAPSRPIQFGRKLTTCLELFFWDMSTYSFAFFITHALCQHADSALAMTQ</sequence>
<feature type="transmembrane region" description="Helical" evidence="2">
    <location>
        <begin position="237"/>
        <end position="258"/>
    </location>
</feature>
<dbReference type="InParanoid" id="A0A1V9XGY0"/>
<evidence type="ECO:0000256" key="1">
    <source>
        <dbReference type="SAM" id="MobiDB-lite"/>
    </source>
</evidence>
<reference evidence="3 4" key="1">
    <citation type="journal article" date="2017" name="Gigascience">
        <title>Draft genome of the honey bee ectoparasitic mite, Tropilaelaps mercedesae, is shaped by the parasitic life history.</title>
        <authorList>
            <person name="Dong X."/>
            <person name="Armstrong S.D."/>
            <person name="Xia D."/>
            <person name="Makepeace B.L."/>
            <person name="Darby A.C."/>
            <person name="Kadowaki T."/>
        </authorList>
    </citation>
    <scope>NUCLEOTIDE SEQUENCE [LARGE SCALE GENOMIC DNA]</scope>
    <source>
        <strain evidence="3">Wuxi-XJTLU</strain>
    </source>
</reference>
<feature type="transmembrane region" description="Helical" evidence="2">
    <location>
        <begin position="292"/>
        <end position="309"/>
    </location>
</feature>
<comment type="caution">
    <text evidence="3">The sequence shown here is derived from an EMBL/GenBank/DDBJ whole genome shotgun (WGS) entry which is preliminary data.</text>
</comment>
<evidence type="ECO:0000313" key="4">
    <source>
        <dbReference type="Proteomes" id="UP000192247"/>
    </source>
</evidence>
<gene>
    <name evidence="3" type="ORF">BIW11_10268</name>
</gene>
<feature type="region of interest" description="Disordered" evidence="1">
    <location>
        <begin position="23"/>
        <end position="53"/>
    </location>
</feature>
<evidence type="ECO:0000256" key="2">
    <source>
        <dbReference type="SAM" id="Phobius"/>
    </source>
</evidence>
<evidence type="ECO:0000313" key="3">
    <source>
        <dbReference type="EMBL" id="OQR72622.1"/>
    </source>
</evidence>
<keyword evidence="2" id="KW-0472">Membrane</keyword>
<feature type="transmembrane region" description="Helical" evidence="2">
    <location>
        <begin position="321"/>
        <end position="340"/>
    </location>
</feature>
<accession>A0A1V9XGY0</accession>
<name>A0A1V9XGY0_9ACAR</name>
<dbReference type="AlphaFoldDB" id="A0A1V9XGY0"/>
<keyword evidence="4" id="KW-1185">Reference proteome</keyword>
<evidence type="ECO:0008006" key="5">
    <source>
        <dbReference type="Google" id="ProtNLM"/>
    </source>
</evidence>
<dbReference type="OrthoDB" id="10529996at2759"/>
<dbReference type="EMBL" id="MNPL01011388">
    <property type="protein sequence ID" value="OQR72622.1"/>
    <property type="molecule type" value="Genomic_DNA"/>
</dbReference>
<dbReference type="Proteomes" id="UP000192247">
    <property type="component" value="Unassembled WGS sequence"/>
</dbReference>
<organism evidence="3 4">
    <name type="scientific">Tropilaelaps mercedesae</name>
    <dbReference type="NCBI Taxonomy" id="418985"/>
    <lineage>
        <taxon>Eukaryota</taxon>
        <taxon>Metazoa</taxon>
        <taxon>Ecdysozoa</taxon>
        <taxon>Arthropoda</taxon>
        <taxon>Chelicerata</taxon>
        <taxon>Arachnida</taxon>
        <taxon>Acari</taxon>
        <taxon>Parasitiformes</taxon>
        <taxon>Mesostigmata</taxon>
        <taxon>Gamasina</taxon>
        <taxon>Dermanyssoidea</taxon>
        <taxon>Laelapidae</taxon>
        <taxon>Tropilaelaps</taxon>
    </lineage>
</organism>
<keyword evidence="2" id="KW-0812">Transmembrane</keyword>
<proteinExistence type="predicted"/>